<evidence type="ECO:0000313" key="2">
    <source>
        <dbReference type="Proteomes" id="UP001301653"/>
    </source>
</evidence>
<accession>A0ABU5UYZ0</accession>
<keyword evidence="2" id="KW-1185">Reference proteome</keyword>
<organism evidence="1 2">
    <name type="scientific">Stenotrophomonas capsici</name>
    <dbReference type="NCBI Taxonomy" id="3110230"/>
    <lineage>
        <taxon>Bacteria</taxon>
        <taxon>Pseudomonadati</taxon>
        <taxon>Pseudomonadota</taxon>
        <taxon>Gammaproteobacteria</taxon>
        <taxon>Lysobacterales</taxon>
        <taxon>Lysobacteraceae</taxon>
        <taxon>Stenotrophomonas</taxon>
    </lineage>
</organism>
<gene>
    <name evidence="1" type="ORF">VA603_01955</name>
</gene>
<dbReference type="EMBL" id="JAYFUH010000061">
    <property type="protein sequence ID" value="MEA5666304.1"/>
    <property type="molecule type" value="Genomic_DNA"/>
</dbReference>
<comment type="caution">
    <text evidence="1">The sequence shown here is derived from an EMBL/GenBank/DDBJ whole genome shotgun (WGS) entry which is preliminary data.</text>
</comment>
<reference evidence="1 2" key="1">
    <citation type="submission" date="2023-12" db="EMBL/GenBank/DDBJ databases">
        <title>Stenotrophomonas guangdongensis sp. nov., isolated from wilted pepper plants (Capsicum annuum).</title>
        <authorList>
            <person name="Qiu M."/>
            <person name="Li Y."/>
            <person name="Liu Q."/>
            <person name="Zhang X."/>
            <person name="Huang Y."/>
            <person name="Guo R."/>
            <person name="Hu M."/>
            <person name="Zhou J."/>
            <person name="Zhou X."/>
        </authorList>
    </citation>
    <scope>NUCLEOTIDE SEQUENCE [LARGE SCALE GENOMIC DNA]</scope>
    <source>
        <strain evidence="1 2">MH1</strain>
    </source>
</reference>
<dbReference type="InterPro" id="IPR045929">
    <property type="entry name" value="DUF6348"/>
</dbReference>
<sequence length="244" mass="26843">MGIFSRFFKGPPAPEPALPLRLLLEATRASDPHARLVDGQVHLSSGITLGVEHIETFRFDNGNVRTATVTTARHPTFFTEGLVEFQHAMGADEQASMSSGFRSWAQMDLATLSDAVQADPRHCALMEITLPASEQAPEAVRQIVLGPVAHYASEPVDADEEHPFCPCCLLTRSLEAFMPVLRAEQFLGVRLFASRADDGSFSADCRINGQDHPDALPALVEYARQWAGTGTEFRKQYVIIRPRP</sequence>
<dbReference type="Pfam" id="PF19875">
    <property type="entry name" value="DUF6348"/>
    <property type="match status" value="1"/>
</dbReference>
<protein>
    <submittedName>
        <fullName evidence="1">DUF6348 family protein</fullName>
    </submittedName>
</protein>
<dbReference type="RefSeq" id="WP_323437787.1">
    <property type="nucleotide sequence ID" value="NZ_JAYFUH010000061.1"/>
</dbReference>
<proteinExistence type="predicted"/>
<evidence type="ECO:0000313" key="1">
    <source>
        <dbReference type="EMBL" id="MEA5666304.1"/>
    </source>
</evidence>
<dbReference type="Proteomes" id="UP001301653">
    <property type="component" value="Unassembled WGS sequence"/>
</dbReference>
<name>A0ABU5UYZ0_9GAMM</name>